<name>A0ABX7B8K0_9PROT</name>
<dbReference type="PIRSF" id="PIRSF028440">
    <property type="entry name" value="UCP_LAB_N"/>
    <property type="match status" value="1"/>
</dbReference>
<evidence type="ECO:0000259" key="2">
    <source>
        <dbReference type="SMART" id="SM01259"/>
    </source>
</evidence>
<reference evidence="3" key="1">
    <citation type="submission" date="2021-02" db="EMBL/GenBank/DDBJ databases">
        <title>Skermanella TT6 skin isolate.</title>
        <authorList>
            <person name="Lee K."/>
            <person name="Ganzorig M."/>
        </authorList>
    </citation>
    <scope>NUCLEOTIDE SEQUENCE</scope>
    <source>
        <strain evidence="3">TT6</strain>
    </source>
</reference>
<feature type="transmembrane region" description="Helical" evidence="1">
    <location>
        <begin position="6"/>
        <end position="26"/>
    </location>
</feature>
<dbReference type="SMART" id="SM01259">
    <property type="entry name" value="LAB_N"/>
    <property type="match status" value="1"/>
</dbReference>
<gene>
    <name evidence="3" type="ORF">IGS68_26145</name>
</gene>
<keyword evidence="4" id="KW-1185">Reference proteome</keyword>
<feature type="domain" description="Lipid A biosynthesis N-terminal" evidence="2">
    <location>
        <begin position="8"/>
        <end position="79"/>
    </location>
</feature>
<protein>
    <submittedName>
        <fullName evidence="3">Lipid-A-disaccharide synthase N-terminal domain-containing protein</fullName>
    </submittedName>
</protein>
<sequence length="103" mass="11714">MLSVWTAIGFVGQALFSMRFVIQWIQSERLKRSFVPETFWYFSMAGGITLLAYAIHRQDPVFILGQGLGLVIYSRNIWMIWRDKRKTAGDDAIADDIGHASAS</sequence>
<dbReference type="Pfam" id="PF07578">
    <property type="entry name" value="LAB_N"/>
    <property type="match status" value="1"/>
</dbReference>
<dbReference type="InterPro" id="IPR011499">
    <property type="entry name" value="Lipid_A_biosynth_N"/>
</dbReference>
<keyword evidence="1" id="KW-1133">Transmembrane helix</keyword>
<keyword evidence="1" id="KW-0812">Transmembrane</keyword>
<evidence type="ECO:0000313" key="4">
    <source>
        <dbReference type="Proteomes" id="UP000595197"/>
    </source>
</evidence>
<dbReference type="Proteomes" id="UP000595197">
    <property type="component" value="Chromosome"/>
</dbReference>
<feature type="transmembrane region" description="Helical" evidence="1">
    <location>
        <begin position="38"/>
        <end position="55"/>
    </location>
</feature>
<dbReference type="EMBL" id="CP067420">
    <property type="protein sequence ID" value="QQP89416.1"/>
    <property type="molecule type" value="Genomic_DNA"/>
</dbReference>
<evidence type="ECO:0000313" key="3">
    <source>
        <dbReference type="EMBL" id="QQP89416.1"/>
    </source>
</evidence>
<dbReference type="RefSeq" id="WP_201075633.1">
    <property type="nucleotide sequence ID" value="NZ_CP067420.1"/>
</dbReference>
<dbReference type="InterPro" id="IPR014546">
    <property type="entry name" value="UCP028440_lipidA_biosyn"/>
</dbReference>
<keyword evidence="1" id="KW-0472">Membrane</keyword>
<dbReference type="Gene3D" id="1.20.1280.290">
    <property type="match status" value="1"/>
</dbReference>
<proteinExistence type="predicted"/>
<evidence type="ECO:0000256" key="1">
    <source>
        <dbReference type="SAM" id="Phobius"/>
    </source>
</evidence>
<feature type="transmembrane region" description="Helical" evidence="1">
    <location>
        <begin position="61"/>
        <end position="78"/>
    </location>
</feature>
<organism evidence="3 4">
    <name type="scientific">Skermanella cutis</name>
    <dbReference type="NCBI Taxonomy" id="2775420"/>
    <lineage>
        <taxon>Bacteria</taxon>
        <taxon>Pseudomonadati</taxon>
        <taxon>Pseudomonadota</taxon>
        <taxon>Alphaproteobacteria</taxon>
        <taxon>Rhodospirillales</taxon>
        <taxon>Azospirillaceae</taxon>
        <taxon>Skermanella</taxon>
    </lineage>
</organism>
<accession>A0ABX7B8K0</accession>